<dbReference type="GO" id="GO:0030288">
    <property type="term" value="C:outer membrane-bounded periplasmic space"/>
    <property type="evidence" value="ECO:0007669"/>
    <property type="project" value="UniProtKB-ARBA"/>
</dbReference>
<dbReference type="AlphaFoldDB" id="A0A1M6IZI9"/>
<evidence type="ECO:0000259" key="5">
    <source>
        <dbReference type="Pfam" id="PF00496"/>
    </source>
</evidence>
<keyword evidence="7" id="KW-1185">Reference proteome</keyword>
<dbReference type="GO" id="GO:1904680">
    <property type="term" value="F:peptide transmembrane transporter activity"/>
    <property type="evidence" value="ECO:0007669"/>
    <property type="project" value="TreeGrafter"/>
</dbReference>
<dbReference type="Proteomes" id="UP000184387">
    <property type="component" value="Unassembled WGS sequence"/>
</dbReference>
<feature type="domain" description="Solute-binding protein family 5" evidence="5">
    <location>
        <begin position="71"/>
        <end position="436"/>
    </location>
</feature>
<dbReference type="Pfam" id="PF00496">
    <property type="entry name" value="SBP_bac_5"/>
    <property type="match status" value="1"/>
</dbReference>
<protein>
    <submittedName>
        <fullName evidence="6">Peptide/nickel transport system substrate-binding protein</fullName>
    </submittedName>
</protein>
<comment type="similarity">
    <text evidence="2">Belongs to the bacterial solute-binding protein 5 family.</text>
</comment>
<dbReference type="RefSeq" id="WP_073135108.1">
    <property type="nucleotide sequence ID" value="NZ_FQZF01000013.1"/>
</dbReference>
<evidence type="ECO:0000256" key="3">
    <source>
        <dbReference type="ARBA" id="ARBA00022448"/>
    </source>
</evidence>
<evidence type="ECO:0000313" key="7">
    <source>
        <dbReference type="Proteomes" id="UP000184387"/>
    </source>
</evidence>
<dbReference type="InterPro" id="IPR000914">
    <property type="entry name" value="SBP_5_dom"/>
</dbReference>
<evidence type="ECO:0000313" key="6">
    <source>
        <dbReference type="EMBL" id="SHJ39800.1"/>
    </source>
</evidence>
<keyword evidence="4" id="KW-0732">Signal</keyword>
<dbReference type="GO" id="GO:0043190">
    <property type="term" value="C:ATP-binding cassette (ABC) transporter complex"/>
    <property type="evidence" value="ECO:0007669"/>
    <property type="project" value="InterPro"/>
</dbReference>
<accession>A0A1M6IZI9</accession>
<evidence type="ECO:0000256" key="2">
    <source>
        <dbReference type="ARBA" id="ARBA00005695"/>
    </source>
</evidence>
<reference evidence="6 7" key="1">
    <citation type="submission" date="2016-11" db="EMBL/GenBank/DDBJ databases">
        <authorList>
            <person name="Jaros S."/>
            <person name="Januszkiewicz K."/>
            <person name="Wedrychowicz H."/>
        </authorList>
    </citation>
    <scope>NUCLEOTIDE SEQUENCE [LARGE SCALE GENOMIC DNA]</scope>
    <source>
        <strain evidence="6 7">DSM 14916</strain>
    </source>
</reference>
<keyword evidence="3" id="KW-0813">Transport</keyword>
<dbReference type="PANTHER" id="PTHR30290">
    <property type="entry name" value="PERIPLASMIC BINDING COMPONENT OF ABC TRANSPORTER"/>
    <property type="match status" value="1"/>
</dbReference>
<dbReference type="EMBL" id="FQZF01000013">
    <property type="protein sequence ID" value="SHJ39800.1"/>
    <property type="molecule type" value="Genomic_DNA"/>
</dbReference>
<sequence>MERRHFLAHTASWLAAAGAGPAAAQSAGPRVTIAIGSPATSMDPHFYNATPNHTVAMHIFDRLTERMPDGTLVPGLATDWKLLSPTRWEFRLRPDVTWHDGKPFTAEDVAFTYTRARNVPGSPGGFGGFLRAITGVETPDPLTLHLVTAAPAPNLPRELAFVSIVSRHAGEGATTADYNSGKAAIGTGPYRFRRYVPGESSEFLRNESWWGEKPEFEAVTIRFVANDAARTAAILAGDVDVVDTPPAMDLPRLRREQRVSLHAIAGLRVIYLFPAFKEGESPFITDAAGKPLAANPLRDRRVRQALSVAINRQALADRIMSGAAKPTGQWLPPGTYSHAPSVGVPTYDTAGARQLLAEAGFPEGFRLTLHTPNDRYPNDAQVAQAVAQMWSRVGVQTAVEALPFSSYVGRANRREFAMGLLGWGSPTVEAGYLMSNVMLTPNPATGDGVFNYGGHSNPELDTLIRQALTELDEAARERLLIQAVEKASAEVPIIPLFILENTWATRKGLVYDARADERTLATNLRKG</sequence>
<comment type="subcellular location">
    <subcellularLocation>
        <location evidence="1">Periplasm</location>
    </subcellularLocation>
</comment>
<dbReference type="SUPFAM" id="SSF53850">
    <property type="entry name" value="Periplasmic binding protein-like II"/>
    <property type="match status" value="1"/>
</dbReference>
<evidence type="ECO:0000256" key="1">
    <source>
        <dbReference type="ARBA" id="ARBA00004418"/>
    </source>
</evidence>
<organism evidence="6 7">
    <name type="scientific">Muricoccus roseus</name>
    <dbReference type="NCBI Taxonomy" id="198092"/>
    <lineage>
        <taxon>Bacteria</taxon>
        <taxon>Pseudomonadati</taxon>
        <taxon>Pseudomonadota</taxon>
        <taxon>Alphaproteobacteria</taxon>
        <taxon>Acetobacterales</taxon>
        <taxon>Roseomonadaceae</taxon>
        <taxon>Muricoccus</taxon>
    </lineage>
</organism>
<dbReference type="PIRSF" id="PIRSF002741">
    <property type="entry name" value="MppA"/>
    <property type="match status" value="1"/>
</dbReference>
<dbReference type="InterPro" id="IPR030678">
    <property type="entry name" value="Peptide/Ni-bd"/>
</dbReference>
<dbReference type="GO" id="GO:0015833">
    <property type="term" value="P:peptide transport"/>
    <property type="evidence" value="ECO:0007669"/>
    <property type="project" value="TreeGrafter"/>
</dbReference>
<dbReference type="STRING" id="198092.SAMN02745194_02463"/>
<evidence type="ECO:0000256" key="4">
    <source>
        <dbReference type="ARBA" id="ARBA00022729"/>
    </source>
</evidence>
<name>A0A1M6IZI9_9PROT</name>
<dbReference type="InterPro" id="IPR039424">
    <property type="entry name" value="SBP_5"/>
</dbReference>
<gene>
    <name evidence="6" type="ORF">SAMN02745194_02463</name>
</gene>
<dbReference type="Gene3D" id="3.40.190.10">
    <property type="entry name" value="Periplasmic binding protein-like II"/>
    <property type="match status" value="1"/>
</dbReference>
<dbReference type="Gene3D" id="3.90.76.10">
    <property type="entry name" value="Dipeptide-binding Protein, Domain 1"/>
    <property type="match status" value="1"/>
</dbReference>
<dbReference type="CDD" id="cd08498">
    <property type="entry name" value="PBP2_NikA_DppA_OppA_like_2"/>
    <property type="match status" value="1"/>
</dbReference>
<dbReference type="PANTHER" id="PTHR30290:SF9">
    <property type="entry name" value="OLIGOPEPTIDE-BINDING PROTEIN APPA"/>
    <property type="match status" value="1"/>
</dbReference>
<dbReference type="Gene3D" id="3.10.105.10">
    <property type="entry name" value="Dipeptide-binding Protein, Domain 3"/>
    <property type="match status" value="1"/>
</dbReference>
<dbReference type="OrthoDB" id="9773508at2"/>
<proteinExistence type="inferred from homology"/>